<evidence type="ECO:0000313" key="1">
    <source>
        <dbReference type="EMBL" id="KAJ6302677.1"/>
    </source>
</evidence>
<keyword evidence="2" id="KW-1185">Reference proteome</keyword>
<proteinExistence type="predicted"/>
<protein>
    <submittedName>
        <fullName evidence="1">Uncharacterized protein</fullName>
    </submittedName>
</protein>
<accession>A0ABQ8ZLV3</accession>
<name>A0ABQ8ZLV3_9ROSI</name>
<dbReference type="Proteomes" id="UP001141253">
    <property type="component" value="Chromosome 16"/>
</dbReference>
<comment type="caution">
    <text evidence="1">The sequence shown here is derived from an EMBL/GenBank/DDBJ whole genome shotgun (WGS) entry which is preliminary data.</text>
</comment>
<evidence type="ECO:0000313" key="2">
    <source>
        <dbReference type="Proteomes" id="UP001141253"/>
    </source>
</evidence>
<organism evidence="1 2">
    <name type="scientific">Salix suchowensis</name>
    <dbReference type="NCBI Taxonomy" id="1278906"/>
    <lineage>
        <taxon>Eukaryota</taxon>
        <taxon>Viridiplantae</taxon>
        <taxon>Streptophyta</taxon>
        <taxon>Embryophyta</taxon>
        <taxon>Tracheophyta</taxon>
        <taxon>Spermatophyta</taxon>
        <taxon>Magnoliopsida</taxon>
        <taxon>eudicotyledons</taxon>
        <taxon>Gunneridae</taxon>
        <taxon>Pentapetalae</taxon>
        <taxon>rosids</taxon>
        <taxon>fabids</taxon>
        <taxon>Malpighiales</taxon>
        <taxon>Salicaceae</taxon>
        <taxon>Saliceae</taxon>
        <taxon>Salix</taxon>
    </lineage>
</organism>
<reference evidence="1" key="1">
    <citation type="submission" date="2022-10" db="EMBL/GenBank/DDBJ databases">
        <authorList>
            <person name="Hyden B.L."/>
            <person name="Feng K."/>
            <person name="Yates T."/>
            <person name="Jawdy S."/>
            <person name="Smart L.B."/>
            <person name="Muchero W."/>
        </authorList>
    </citation>
    <scope>NUCLEOTIDE SEQUENCE</scope>
    <source>
        <tissue evidence="1">Shoot tip</tissue>
    </source>
</reference>
<reference evidence="1" key="2">
    <citation type="journal article" date="2023" name="Int. J. Mol. Sci.">
        <title>De Novo Assembly and Annotation of 11 Diverse Shrub Willow (Salix) Genomes Reveals Novel Gene Organization in Sex-Linked Regions.</title>
        <authorList>
            <person name="Hyden B."/>
            <person name="Feng K."/>
            <person name="Yates T.B."/>
            <person name="Jawdy S."/>
            <person name="Cereghino C."/>
            <person name="Smart L.B."/>
            <person name="Muchero W."/>
        </authorList>
    </citation>
    <scope>NUCLEOTIDE SEQUENCE</scope>
    <source>
        <tissue evidence="1">Shoot tip</tissue>
    </source>
</reference>
<dbReference type="EMBL" id="JAPFFI010000027">
    <property type="protein sequence ID" value="KAJ6302677.1"/>
    <property type="molecule type" value="Genomic_DNA"/>
</dbReference>
<sequence length="139" mass="15551">MLETESNIRITKNKIAGTVTSTSGKKLIHNVSAQTLHSNGVLLGRDLDKDIDAFKDRFNFEVFKDFVLEYNTSGLIFVGLVSYAGQQNLDGQHDLAGELFRGSLAQAINIMAMGELFILIKRLYLLPSHEIYSSFLMHL</sequence>
<gene>
    <name evidence="1" type="ORF">OIU77_016711</name>
</gene>